<accession>E6MJJ0</accession>
<dbReference type="EMBL" id="AEQN01000028">
    <property type="protein sequence ID" value="EFV00726.1"/>
    <property type="molecule type" value="Genomic_DNA"/>
</dbReference>
<gene>
    <name evidence="1" type="ORF">HMP0721_2175</name>
</gene>
<dbReference type="STRING" id="887929.HMP0721_2175"/>
<sequence>MPDEINLVSTRPFYKRNESLGRAGDAASGVPICFRWANAPFVHIPMIFGWRRRRASRLHRGS</sequence>
<organism evidence="1 2">
    <name type="scientific">Pseudoramibacter alactolyticus ATCC 23263</name>
    <dbReference type="NCBI Taxonomy" id="887929"/>
    <lineage>
        <taxon>Bacteria</taxon>
        <taxon>Bacillati</taxon>
        <taxon>Bacillota</taxon>
        <taxon>Clostridia</taxon>
        <taxon>Eubacteriales</taxon>
        <taxon>Eubacteriaceae</taxon>
        <taxon>Pseudoramibacter</taxon>
    </lineage>
</organism>
<comment type="caution">
    <text evidence="1">The sequence shown here is derived from an EMBL/GenBank/DDBJ whole genome shotgun (WGS) entry which is preliminary data.</text>
</comment>
<proteinExistence type="predicted"/>
<keyword evidence="2" id="KW-1185">Reference proteome</keyword>
<protein>
    <submittedName>
        <fullName evidence="1">Uncharacterized protein</fullName>
    </submittedName>
</protein>
<evidence type="ECO:0000313" key="2">
    <source>
        <dbReference type="Proteomes" id="UP000004754"/>
    </source>
</evidence>
<dbReference type="HOGENOM" id="CLU_2900737_0_0_9"/>
<dbReference type="AlphaFoldDB" id="E6MJJ0"/>
<name>E6MJJ0_9FIRM</name>
<dbReference type="Proteomes" id="UP000004754">
    <property type="component" value="Unassembled WGS sequence"/>
</dbReference>
<reference evidence="1 2" key="1">
    <citation type="submission" date="2010-12" db="EMBL/GenBank/DDBJ databases">
        <authorList>
            <person name="Muzny D."/>
            <person name="Qin X."/>
            <person name="Deng J."/>
            <person name="Jiang H."/>
            <person name="Liu Y."/>
            <person name="Qu J."/>
            <person name="Song X.-Z."/>
            <person name="Zhang L."/>
            <person name="Thornton R."/>
            <person name="Coyle M."/>
            <person name="Francisco L."/>
            <person name="Jackson L."/>
            <person name="Javaid M."/>
            <person name="Korchina V."/>
            <person name="Kovar C."/>
            <person name="Mata R."/>
            <person name="Mathew T."/>
            <person name="Ngo R."/>
            <person name="Nguyen L."/>
            <person name="Nguyen N."/>
            <person name="Okwuonu G."/>
            <person name="Ongeri F."/>
            <person name="Pham C."/>
            <person name="Simmons D."/>
            <person name="Wilczek-Boney K."/>
            <person name="Hale W."/>
            <person name="Jakkamsetti A."/>
            <person name="Pham P."/>
            <person name="Ruth R."/>
            <person name="San Lucas F."/>
            <person name="Warren J."/>
            <person name="Zhang J."/>
            <person name="Zhao Z."/>
            <person name="Zhou C."/>
            <person name="Zhu D."/>
            <person name="Lee S."/>
            <person name="Bess C."/>
            <person name="Blankenburg K."/>
            <person name="Forbes L."/>
            <person name="Fu Q."/>
            <person name="Gubbala S."/>
            <person name="Hirani K."/>
            <person name="Jayaseelan J.C."/>
            <person name="Lara F."/>
            <person name="Munidasa M."/>
            <person name="Palculict T."/>
            <person name="Patil S."/>
            <person name="Pu L.-L."/>
            <person name="Saada N."/>
            <person name="Tang L."/>
            <person name="Weissenberger G."/>
            <person name="Zhu Y."/>
            <person name="Hemphill L."/>
            <person name="Shang Y."/>
            <person name="Youmans B."/>
            <person name="Ayvaz T."/>
            <person name="Ross M."/>
            <person name="Santibanez J."/>
            <person name="Aqrawi P."/>
            <person name="Gross S."/>
            <person name="Joshi V."/>
            <person name="Fowler G."/>
            <person name="Nazareth L."/>
            <person name="Reid J."/>
            <person name="Worley K."/>
            <person name="Petrosino J."/>
            <person name="Highlander S."/>
            <person name="Gibbs R."/>
        </authorList>
    </citation>
    <scope>NUCLEOTIDE SEQUENCE [LARGE SCALE GENOMIC DNA]</scope>
    <source>
        <strain evidence="1 2">ATCC 23263</strain>
    </source>
</reference>
<evidence type="ECO:0000313" key="1">
    <source>
        <dbReference type="EMBL" id="EFV00726.1"/>
    </source>
</evidence>